<sequence length="116" mass="13031">MQLAEIHALLTAWAAKEPLVGRLWLFGSRAREQHRPDSDVDVAIELDMSAVKGVDESGGMATWAFDAKPWKPELEDLLSLIVDLQRYKAGETRIVQAGLDQSSILVYEKQKREILV</sequence>
<organism evidence="2 3">
    <name type="scientific">Thauera aminoaromatica</name>
    <dbReference type="NCBI Taxonomy" id="164330"/>
    <lineage>
        <taxon>Bacteria</taxon>
        <taxon>Pseudomonadati</taxon>
        <taxon>Pseudomonadota</taxon>
        <taxon>Betaproteobacteria</taxon>
        <taxon>Rhodocyclales</taxon>
        <taxon>Zoogloeaceae</taxon>
        <taxon>Thauera</taxon>
    </lineage>
</organism>
<dbReference type="Gene3D" id="3.30.460.10">
    <property type="entry name" value="Beta Polymerase, domain 2"/>
    <property type="match status" value="1"/>
</dbReference>
<accession>B8F0C3</accession>
<dbReference type="OrthoDB" id="9803106at2"/>
<dbReference type="Pfam" id="PF01909">
    <property type="entry name" value="NTP_transf_2"/>
    <property type="match status" value="1"/>
</dbReference>
<dbReference type="KEGG" id="tmz:Tmz1t_2353"/>
<reference evidence="3" key="1">
    <citation type="submission" date="2008-12" db="EMBL/GenBank/DDBJ databases">
        <title>Complete sequence of plasmid of Thauera sp. MZ1T.</title>
        <authorList>
            <consortium name="US DOE Joint Genome Institute"/>
            <person name="Lucas S."/>
            <person name="Copeland A."/>
            <person name="Lapidus A."/>
            <person name="Glavina del Rio T."/>
            <person name="Dalin E."/>
            <person name="Tice H."/>
            <person name="Bruce D."/>
            <person name="Goodwin L."/>
            <person name="Pitluck S."/>
            <person name="Sims D."/>
            <person name="Brettin T."/>
            <person name="Detter J.C."/>
            <person name="Han C."/>
            <person name="Larimer F."/>
            <person name="Land M."/>
            <person name="Hauser L."/>
            <person name="Kyrpides N."/>
            <person name="Mikhailova N."/>
            <person name="Sayler G.S."/>
        </authorList>
    </citation>
    <scope>NUCLEOTIDE SEQUENCE [LARGE SCALE GENOMIC DNA]</scope>
    <source>
        <strain evidence="3">MZ1T</strain>
        <plasmid evidence="3">pTha01</plasmid>
    </source>
</reference>
<name>B8F0C3_THASP</name>
<dbReference type="eggNOG" id="COG1669">
    <property type="taxonomic scope" value="Bacteria"/>
</dbReference>
<protein>
    <submittedName>
        <fullName evidence="2">DNA polymerase beta domain protein region</fullName>
    </submittedName>
</protein>
<keyword evidence="3" id="KW-1185">Reference proteome</keyword>
<evidence type="ECO:0000313" key="3">
    <source>
        <dbReference type="Proteomes" id="UP000002186"/>
    </source>
</evidence>
<dbReference type="RefSeq" id="WP_012592889.1">
    <property type="nucleotide sequence ID" value="NC_011667.1"/>
</dbReference>
<dbReference type="Proteomes" id="UP000002186">
    <property type="component" value="Plasmid pTha01"/>
</dbReference>
<evidence type="ECO:0000313" key="2">
    <source>
        <dbReference type="EMBL" id="ACK55089.1"/>
    </source>
</evidence>
<dbReference type="InterPro" id="IPR043519">
    <property type="entry name" value="NT_sf"/>
</dbReference>
<keyword evidence="2" id="KW-0614">Plasmid</keyword>
<dbReference type="AlphaFoldDB" id="B8F0C3"/>
<dbReference type="SUPFAM" id="SSF81301">
    <property type="entry name" value="Nucleotidyltransferase"/>
    <property type="match status" value="1"/>
</dbReference>
<dbReference type="HOGENOM" id="CLU_2095712_0_0_4"/>
<geneLocation type="plasmid" evidence="2 3">
    <name>pTha01</name>
</geneLocation>
<dbReference type="GO" id="GO:0016779">
    <property type="term" value="F:nucleotidyltransferase activity"/>
    <property type="evidence" value="ECO:0007669"/>
    <property type="project" value="InterPro"/>
</dbReference>
<proteinExistence type="predicted"/>
<gene>
    <name evidence="2" type="ordered locus">Tmz1t_2353</name>
</gene>
<reference evidence="2 3" key="2">
    <citation type="journal article" date="2012" name="Stand. Genomic Sci.">
        <title>Complete genome sequence of Thauera aminoaromatica strain MZ1T.</title>
        <authorList>
            <person name="Jiang K."/>
            <person name="Sanseverino J."/>
            <person name="Chauhan A."/>
            <person name="Lucas S."/>
            <person name="Copeland A."/>
            <person name="Lapidus A."/>
            <person name="Del Rio T.G."/>
            <person name="Dalin E."/>
            <person name="Tice H."/>
            <person name="Bruce D."/>
            <person name="Goodwin L."/>
            <person name="Pitluck S."/>
            <person name="Sims D."/>
            <person name="Brettin T."/>
            <person name="Detter J.C."/>
            <person name="Han C."/>
            <person name="Chang Y.J."/>
            <person name="Larimer F."/>
            <person name="Land M."/>
            <person name="Hauser L."/>
            <person name="Kyrpides N.C."/>
            <person name="Mikhailova N."/>
            <person name="Moser S."/>
            <person name="Jegier P."/>
            <person name="Close D."/>
            <person name="Debruyn J.M."/>
            <person name="Wang Y."/>
            <person name="Layton A.C."/>
            <person name="Allen M.S."/>
            <person name="Sayler G.S."/>
        </authorList>
    </citation>
    <scope>NUCLEOTIDE SEQUENCE [LARGE SCALE GENOMIC DNA]</scope>
    <source>
        <strain evidence="2 3">MZ1T</strain>
        <plasmid evidence="2">pTha01</plasmid>
    </source>
</reference>
<feature type="domain" description="Polymerase nucleotidyl transferase" evidence="1">
    <location>
        <begin position="9"/>
        <end position="85"/>
    </location>
</feature>
<dbReference type="EMBL" id="CP001282">
    <property type="protein sequence ID" value="ACK55089.1"/>
    <property type="molecule type" value="Genomic_DNA"/>
</dbReference>
<evidence type="ECO:0000259" key="1">
    <source>
        <dbReference type="Pfam" id="PF01909"/>
    </source>
</evidence>
<dbReference type="InterPro" id="IPR002934">
    <property type="entry name" value="Polymerase_NTP_transf_dom"/>
</dbReference>
<dbReference type="CDD" id="cd05403">
    <property type="entry name" value="NT_KNTase_like"/>
    <property type="match status" value="1"/>
</dbReference>